<dbReference type="PANTHER" id="PTHR46354">
    <property type="entry name" value="DOG1 DOMAIN-CONTAINING PROTEIN"/>
    <property type="match status" value="1"/>
</dbReference>
<evidence type="ECO:0000259" key="1">
    <source>
        <dbReference type="PROSITE" id="PS51806"/>
    </source>
</evidence>
<evidence type="ECO:0000313" key="3">
    <source>
        <dbReference type="RefSeq" id="XP_008807787.2"/>
    </source>
</evidence>
<dbReference type="Pfam" id="PF14144">
    <property type="entry name" value="DOG1"/>
    <property type="match status" value="1"/>
</dbReference>
<dbReference type="InterPro" id="IPR025422">
    <property type="entry name" value="TGA_domain"/>
</dbReference>
<dbReference type="InterPro" id="IPR051886">
    <property type="entry name" value="Seed_Dev/Stress_Resp_Reg"/>
</dbReference>
<evidence type="ECO:0000313" key="2">
    <source>
        <dbReference type="Proteomes" id="UP000228380"/>
    </source>
</evidence>
<dbReference type="GO" id="GO:0006351">
    <property type="term" value="P:DNA-templated transcription"/>
    <property type="evidence" value="ECO:0007669"/>
    <property type="project" value="InterPro"/>
</dbReference>
<dbReference type="GO" id="GO:0043565">
    <property type="term" value="F:sequence-specific DNA binding"/>
    <property type="evidence" value="ECO:0007669"/>
    <property type="project" value="InterPro"/>
</dbReference>
<dbReference type="RefSeq" id="XP_008807787.2">
    <property type="nucleotide sequence ID" value="XM_008809565.4"/>
</dbReference>
<sequence>MEAFFDAWIAGLEELQNELLSAPRDRPDVLRPLVARALAHHQDYYHQKARLAARDVLRVFSPRWLTPFERSFLWIAGWKPSIAFRLLRSLDDDDDDGDAAHSPEQRRAVAVLQRETASAERALSEDMARAQEAMALPQVLAAARGVRNGEARAEAAEMVVRSLELLLASADALRARTVTRLVDILTPAQTVDFLLAAAQLRLRVHRWGMRRDGRSSD</sequence>
<proteinExistence type="predicted"/>
<keyword evidence="2" id="KW-1185">Reference proteome</keyword>
<dbReference type="OrthoDB" id="781635at2759"/>
<reference evidence="3" key="2">
    <citation type="submission" date="2025-08" db="UniProtKB">
        <authorList>
            <consortium name="RefSeq"/>
        </authorList>
    </citation>
    <scope>IDENTIFICATION</scope>
    <source>
        <tissue evidence="3">Young leaves</tissue>
    </source>
</reference>
<dbReference type="PROSITE" id="PS51806">
    <property type="entry name" value="DOG1"/>
    <property type="match status" value="1"/>
</dbReference>
<dbReference type="Proteomes" id="UP000228380">
    <property type="component" value="Chromosome 3"/>
</dbReference>
<name>A0A8B7CW11_PHODC</name>
<organism evidence="2 3">
    <name type="scientific">Phoenix dactylifera</name>
    <name type="common">Date palm</name>
    <dbReference type="NCBI Taxonomy" id="42345"/>
    <lineage>
        <taxon>Eukaryota</taxon>
        <taxon>Viridiplantae</taxon>
        <taxon>Streptophyta</taxon>
        <taxon>Embryophyta</taxon>
        <taxon>Tracheophyta</taxon>
        <taxon>Spermatophyta</taxon>
        <taxon>Magnoliopsida</taxon>
        <taxon>Liliopsida</taxon>
        <taxon>Arecaceae</taxon>
        <taxon>Coryphoideae</taxon>
        <taxon>Phoeniceae</taxon>
        <taxon>Phoenix</taxon>
    </lineage>
</organism>
<dbReference type="GeneID" id="103720042"/>
<reference evidence="2" key="1">
    <citation type="journal article" date="2019" name="Nat. Commun.">
        <title>Genome-wide association mapping of date palm fruit traits.</title>
        <authorList>
            <person name="Hazzouri K.M."/>
            <person name="Gros-Balthazard M."/>
            <person name="Flowers J.M."/>
            <person name="Copetti D."/>
            <person name="Lemansour A."/>
            <person name="Lebrun M."/>
            <person name="Masmoudi K."/>
            <person name="Ferrand S."/>
            <person name="Dhar M.I."/>
            <person name="Fresquez Z.A."/>
            <person name="Rosas U."/>
            <person name="Zhang J."/>
            <person name="Talag J."/>
            <person name="Lee S."/>
            <person name="Kudrna D."/>
            <person name="Powell R.F."/>
            <person name="Leitch I.J."/>
            <person name="Krueger R.R."/>
            <person name="Wing R.A."/>
            <person name="Amiri K.M.A."/>
            <person name="Purugganan M.D."/>
        </authorList>
    </citation>
    <scope>NUCLEOTIDE SEQUENCE [LARGE SCALE GENOMIC DNA]</scope>
    <source>
        <strain evidence="2">cv. Khalas</strain>
    </source>
</reference>
<dbReference type="AlphaFoldDB" id="A0A8B7CW11"/>
<protein>
    <submittedName>
        <fullName evidence="3">Protein DOG1-like 4</fullName>
    </submittedName>
</protein>
<gene>
    <name evidence="3" type="primary">LOC103720042</name>
</gene>
<feature type="domain" description="DOG1" evidence="1">
    <location>
        <begin position="1"/>
        <end position="214"/>
    </location>
</feature>
<dbReference type="PANTHER" id="PTHR46354:SF25">
    <property type="entry name" value="OS01G0306400 PROTEIN"/>
    <property type="match status" value="1"/>
</dbReference>
<accession>A0A8B7CW11</accession>
<dbReference type="KEGG" id="pda:103720042"/>